<dbReference type="PROSITE" id="PS51450">
    <property type="entry name" value="LRR"/>
    <property type="match status" value="1"/>
</dbReference>
<sequence>MTQLVSLDLSGNELRFVLELDELVNLKTLILKDNRIARIDSWIQNLQSLEHLDMQNNKLILVKLLLELPLLEIVLLQGNMIRDIEFLKRHRKYNQTWIRPFKLWTRCSVPFIRLSTKTKTQITLDFFFGGIRSTLVYLMIILNIVVTSRQGRGFIC</sequence>
<evidence type="ECO:0000313" key="5">
    <source>
        <dbReference type="Proteomes" id="UP001642409"/>
    </source>
</evidence>
<evidence type="ECO:0000256" key="2">
    <source>
        <dbReference type="ARBA" id="ARBA00022737"/>
    </source>
</evidence>
<evidence type="ECO:0000313" key="4">
    <source>
        <dbReference type="EMBL" id="CAL5997511.1"/>
    </source>
</evidence>
<dbReference type="PRINTS" id="PR00019">
    <property type="entry name" value="LEURICHRPT"/>
</dbReference>
<dbReference type="InterPro" id="IPR032675">
    <property type="entry name" value="LRR_dom_sf"/>
</dbReference>
<keyword evidence="1" id="KW-0433">Leucine-rich repeat</keyword>
<dbReference type="Proteomes" id="UP001642409">
    <property type="component" value="Unassembled WGS sequence"/>
</dbReference>
<proteinExistence type="predicted"/>
<dbReference type="EMBL" id="CAXDID020000036">
    <property type="protein sequence ID" value="CAL5997511.1"/>
    <property type="molecule type" value="Genomic_DNA"/>
</dbReference>
<dbReference type="InterPro" id="IPR001611">
    <property type="entry name" value="Leu-rich_rpt"/>
</dbReference>
<keyword evidence="5" id="KW-1185">Reference proteome</keyword>
<organism evidence="4 5">
    <name type="scientific">Hexamita inflata</name>
    <dbReference type="NCBI Taxonomy" id="28002"/>
    <lineage>
        <taxon>Eukaryota</taxon>
        <taxon>Metamonada</taxon>
        <taxon>Diplomonadida</taxon>
        <taxon>Hexamitidae</taxon>
        <taxon>Hexamitinae</taxon>
        <taxon>Hexamita</taxon>
    </lineage>
</organism>
<feature type="transmembrane region" description="Helical" evidence="3">
    <location>
        <begin position="126"/>
        <end position="146"/>
    </location>
</feature>
<accession>A0ABP1HUN0</accession>
<evidence type="ECO:0000256" key="3">
    <source>
        <dbReference type="SAM" id="Phobius"/>
    </source>
</evidence>
<comment type="caution">
    <text evidence="4">The sequence shown here is derived from an EMBL/GenBank/DDBJ whole genome shotgun (WGS) entry which is preliminary data.</text>
</comment>
<keyword evidence="2" id="KW-0677">Repeat</keyword>
<evidence type="ECO:0000256" key="1">
    <source>
        <dbReference type="ARBA" id="ARBA00022614"/>
    </source>
</evidence>
<dbReference type="SUPFAM" id="SSF52075">
    <property type="entry name" value="Outer arm dynein light chain 1"/>
    <property type="match status" value="1"/>
</dbReference>
<keyword evidence="3" id="KW-1133">Transmembrane helix</keyword>
<name>A0ABP1HUN0_9EUKA</name>
<keyword evidence="3" id="KW-0812">Transmembrane</keyword>
<dbReference type="Pfam" id="PF12799">
    <property type="entry name" value="LRR_4"/>
    <property type="match status" value="1"/>
</dbReference>
<protein>
    <submittedName>
        <fullName evidence="4">Leucine-rich_repeat domain-containing protein</fullName>
    </submittedName>
</protein>
<reference evidence="4 5" key="1">
    <citation type="submission" date="2024-07" db="EMBL/GenBank/DDBJ databases">
        <authorList>
            <person name="Akdeniz Z."/>
        </authorList>
    </citation>
    <scope>NUCLEOTIDE SEQUENCE [LARGE SCALE GENOMIC DNA]</scope>
</reference>
<dbReference type="Gene3D" id="3.80.10.10">
    <property type="entry name" value="Ribonuclease Inhibitor"/>
    <property type="match status" value="1"/>
</dbReference>
<dbReference type="PANTHER" id="PTHR15454">
    <property type="entry name" value="NISCHARIN RELATED"/>
    <property type="match status" value="1"/>
</dbReference>
<gene>
    <name evidence="4" type="ORF">HINF_LOCUS15284</name>
</gene>
<dbReference type="InterPro" id="IPR025875">
    <property type="entry name" value="Leu-rich_rpt_4"/>
</dbReference>
<keyword evidence="3" id="KW-0472">Membrane</keyword>
<dbReference type="PANTHER" id="PTHR15454:SF56">
    <property type="entry name" value="PROTEIN PHOSPHATASE 1 REGULATORY SUBUNIT 7-RELATED"/>
    <property type="match status" value="1"/>
</dbReference>